<feature type="domain" description="MrpA C-terminal/MbhE" evidence="12">
    <location>
        <begin position="740"/>
        <end position="814"/>
    </location>
</feature>
<sequence>MLIVLLALFLVALVAPLIIHKTGRSGFLLLAAVPTAGFIWLATQLPKVLASEELLASGAAADNHDSNLVQTWDWIPFLGIQLSFRLDTLSAFLGLIVLGVGAAVLVYCARYFVADEPRLGSFAAQFMAFAGAMFGLVVTDDLLVLYVFWEITSILSFLMIGYQAHRIFARRSAMTALIVTTFGGLGMLIGLVMFGHAAGTYRISEIVAQGADLLTGDYAGAYITWAIALILLGATTKSAQVPFHFWLPAAMAAPTPVSAYLHAAAMVKAGIYLVARFAPAFAGETVWQVLVLGVGMWTMLLGGWRALRQNDIKLILAYGTVSQLGFLMIANGLGTASGAIAGLTMLLAHSLFKAPLFMVVGAIDKITGTRDLHKLSGLRKSHPALFWIAAIASLSMAGVPPLFGFIGKETVMQASLDWALWRSDTFLAAGPNFWGAVWSWAPLVVVVLGSVLTVAYTARFMWAAFATKKIVAGGELVDVPATPALRGFGRLGMIPAGALSAAGIVAALVPGWVGALPYGYSQTFPLIDGEYIQPLALWHGFNLVLGLSIGIILTGLLLFVLRRQVYEAQEAVPTWIDMSRVYRAGMARLDDAAIWITGRTQRGDLSFYLYIILAVTVIAPLAIMLFPTNADTTTISLPNAAFFGDWMLTGHPVHLLVAVVMIMAAIAAIRAKRRFWAVLLVSTTGYGLAAIFAIQGSPDLALTQLLVESVLTVAMVLGLRVLPPDIPKVHEKHDNQWARALLAIAFGFIMMWVGATVMASRTADPISLAMPDLSYSEGGGTNIVNVTLVDMRAWDTFGEITVLAAAATGVASLVFIAEREKRRKTASEIAAGTVGAYRVAEIPLNEAEVKSFANFFKVQRQPWIVAGATLAPERRSIIFEVITRLIFHAIILVSVYLLIAGHNLPGGGFAGGLLAGIAFAIRYVAGGRFELEQAIKIPAGIILGSGLAIAALAGVVPLFFGGQVFQAYDVEVLLPFFGHVHFASAMVFDIGVYLVVIGLVIDVLRSLGSEVDRRYEIETRDRAEAEQRMAAARASAQAGGRSDH</sequence>
<keyword evidence="2" id="KW-0813">Transport</keyword>
<feature type="transmembrane region" description="Helical" evidence="8">
    <location>
        <begin position="437"/>
        <end position="458"/>
    </location>
</feature>
<dbReference type="InterPro" id="IPR025383">
    <property type="entry name" value="MrpA_C/MbhD"/>
</dbReference>
<evidence type="ECO:0000256" key="2">
    <source>
        <dbReference type="ARBA" id="ARBA00022448"/>
    </source>
</evidence>
<evidence type="ECO:0000313" key="13">
    <source>
        <dbReference type="EMBL" id="MDR7346258.1"/>
    </source>
</evidence>
<evidence type="ECO:0000256" key="1">
    <source>
        <dbReference type="ARBA" id="ARBA00004651"/>
    </source>
</evidence>
<organism evidence="13 14">
    <name type="scientific">Enteractinococcus fodinae</name>
    <dbReference type="NCBI Taxonomy" id="684663"/>
    <lineage>
        <taxon>Bacteria</taxon>
        <taxon>Bacillati</taxon>
        <taxon>Actinomycetota</taxon>
        <taxon>Actinomycetes</taxon>
        <taxon>Micrococcales</taxon>
        <taxon>Micrococcaceae</taxon>
    </lineage>
</organism>
<dbReference type="Pfam" id="PF00361">
    <property type="entry name" value="Proton_antipo_M"/>
    <property type="match status" value="1"/>
</dbReference>
<dbReference type="InterPro" id="IPR046806">
    <property type="entry name" value="MrpA_C/MbhE"/>
</dbReference>
<protein>
    <submittedName>
        <fullName evidence="13">Multicomponent Na+:H+ antiporter subunit A</fullName>
    </submittedName>
</protein>
<evidence type="ECO:0000256" key="5">
    <source>
        <dbReference type="ARBA" id="ARBA00022989"/>
    </source>
</evidence>
<keyword evidence="14" id="KW-1185">Reference proteome</keyword>
<evidence type="ECO:0000256" key="3">
    <source>
        <dbReference type="ARBA" id="ARBA00022475"/>
    </source>
</evidence>
<evidence type="ECO:0000259" key="10">
    <source>
        <dbReference type="Pfam" id="PF04039"/>
    </source>
</evidence>
<dbReference type="NCBIfam" id="NF009284">
    <property type="entry name" value="PRK12644.1"/>
    <property type="match status" value="1"/>
</dbReference>
<feature type="transmembrane region" description="Helical" evidence="8">
    <location>
        <begin position="119"/>
        <end position="137"/>
    </location>
</feature>
<dbReference type="Pfam" id="PF04039">
    <property type="entry name" value="MnhB"/>
    <property type="match status" value="1"/>
</dbReference>
<feature type="transmembrane region" description="Helical" evidence="8">
    <location>
        <begin position="314"/>
        <end position="333"/>
    </location>
</feature>
<dbReference type="PANTHER" id="PTHR43373:SF1">
    <property type="entry name" value="NA(+)_H(+) ANTIPORTER SUBUNIT A"/>
    <property type="match status" value="1"/>
</dbReference>
<feature type="transmembrane region" description="Helical" evidence="8">
    <location>
        <begin position="906"/>
        <end position="925"/>
    </location>
</feature>
<feature type="domain" description="Na+/H+ antiporter MnhB subunit-related protein" evidence="10">
    <location>
        <begin position="878"/>
        <end position="1001"/>
    </location>
</feature>
<dbReference type="Pfam" id="PF13244">
    <property type="entry name" value="MbhD"/>
    <property type="match status" value="1"/>
</dbReference>
<feature type="transmembrane region" description="Helical" evidence="8">
    <location>
        <begin position="384"/>
        <end position="406"/>
    </location>
</feature>
<feature type="transmembrane region" description="Helical" evidence="8">
    <location>
        <begin position="496"/>
        <end position="520"/>
    </location>
</feature>
<evidence type="ECO:0000256" key="8">
    <source>
        <dbReference type="SAM" id="Phobius"/>
    </source>
</evidence>
<dbReference type="PRINTS" id="PR01434">
    <property type="entry name" value="NADHDHGNASE5"/>
</dbReference>
<keyword evidence="4 7" id="KW-0812">Transmembrane</keyword>
<keyword evidence="3" id="KW-1003">Cell membrane</keyword>
<feature type="domain" description="MrpA C-terminal/MbhD" evidence="11">
    <location>
        <begin position="659"/>
        <end position="723"/>
    </location>
</feature>
<comment type="caution">
    <text evidence="13">The sequence shown here is derived from an EMBL/GenBank/DDBJ whole genome shotgun (WGS) entry which is preliminary data.</text>
</comment>
<feature type="transmembrane region" description="Helical" evidence="8">
    <location>
        <begin position="980"/>
        <end position="1004"/>
    </location>
</feature>
<dbReference type="InterPro" id="IPR007182">
    <property type="entry name" value="MnhB"/>
</dbReference>
<feature type="transmembrane region" description="Helical" evidence="8">
    <location>
        <begin position="675"/>
        <end position="694"/>
    </location>
</feature>
<evidence type="ECO:0000256" key="7">
    <source>
        <dbReference type="RuleBase" id="RU000320"/>
    </source>
</evidence>
<feature type="domain" description="NADH:quinone oxidoreductase/Mrp antiporter transmembrane" evidence="9">
    <location>
        <begin position="140"/>
        <end position="421"/>
    </location>
</feature>
<reference evidence="13 14" key="1">
    <citation type="submission" date="2023-07" db="EMBL/GenBank/DDBJ databases">
        <title>Sequencing the genomes of 1000 actinobacteria strains.</title>
        <authorList>
            <person name="Klenk H.-P."/>
        </authorList>
    </citation>
    <scope>NUCLEOTIDE SEQUENCE [LARGE SCALE GENOMIC DNA]</scope>
    <source>
        <strain evidence="13 14">DSM 22966</strain>
    </source>
</reference>
<dbReference type="PANTHER" id="PTHR43373">
    <property type="entry name" value="NA(+)/H(+) ANTIPORTER SUBUNIT"/>
    <property type="match status" value="1"/>
</dbReference>
<proteinExistence type="predicted"/>
<name>A0ABU2AY33_9MICC</name>
<comment type="subcellular location">
    <subcellularLocation>
        <location evidence="1">Cell membrane</location>
        <topology evidence="1">Multi-pass membrane protein</topology>
    </subcellularLocation>
    <subcellularLocation>
        <location evidence="7">Membrane</location>
        <topology evidence="7">Multi-pass membrane protein</topology>
    </subcellularLocation>
</comment>
<gene>
    <name evidence="13" type="ORF">J2S62_000515</name>
</gene>
<dbReference type="RefSeq" id="WP_310171021.1">
    <property type="nucleotide sequence ID" value="NZ_BAABHE010000002.1"/>
</dbReference>
<evidence type="ECO:0000259" key="11">
    <source>
        <dbReference type="Pfam" id="PF13244"/>
    </source>
</evidence>
<feature type="transmembrane region" description="Helical" evidence="8">
    <location>
        <begin position="740"/>
        <end position="760"/>
    </location>
</feature>
<feature type="transmembrane region" description="Helical" evidence="8">
    <location>
        <begin position="646"/>
        <end position="668"/>
    </location>
</feature>
<evidence type="ECO:0000256" key="6">
    <source>
        <dbReference type="ARBA" id="ARBA00023136"/>
    </source>
</evidence>
<feature type="transmembrane region" description="Helical" evidence="8">
    <location>
        <begin position="174"/>
        <end position="198"/>
    </location>
</feature>
<dbReference type="Proteomes" id="UP001183794">
    <property type="component" value="Unassembled WGS sequence"/>
</dbReference>
<feature type="transmembrane region" description="Helical" evidence="8">
    <location>
        <begin position="700"/>
        <end position="719"/>
    </location>
</feature>
<feature type="transmembrane region" description="Helical" evidence="8">
    <location>
        <begin position="937"/>
        <end position="960"/>
    </location>
</feature>
<feature type="transmembrane region" description="Helical" evidence="8">
    <location>
        <begin position="143"/>
        <end position="162"/>
    </location>
</feature>
<feature type="transmembrane region" description="Helical" evidence="8">
    <location>
        <begin position="339"/>
        <end position="363"/>
    </location>
</feature>
<evidence type="ECO:0000259" key="12">
    <source>
        <dbReference type="Pfam" id="PF20501"/>
    </source>
</evidence>
<dbReference type="EMBL" id="JAVDYJ010000001">
    <property type="protein sequence ID" value="MDR7346258.1"/>
    <property type="molecule type" value="Genomic_DNA"/>
</dbReference>
<feature type="transmembrane region" description="Helical" evidence="8">
    <location>
        <begin position="218"/>
        <end position="236"/>
    </location>
</feature>
<feature type="transmembrane region" description="Helical" evidence="8">
    <location>
        <begin position="91"/>
        <end position="112"/>
    </location>
</feature>
<feature type="transmembrane region" description="Helical" evidence="8">
    <location>
        <begin position="607"/>
        <end position="626"/>
    </location>
</feature>
<evidence type="ECO:0000259" key="9">
    <source>
        <dbReference type="Pfam" id="PF00361"/>
    </source>
</evidence>
<dbReference type="InterPro" id="IPR001750">
    <property type="entry name" value="ND/Mrp_TM"/>
</dbReference>
<dbReference type="InterPro" id="IPR050616">
    <property type="entry name" value="CPA3_Na-H_Antiporter_A"/>
</dbReference>
<dbReference type="Pfam" id="PF20501">
    <property type="entry name" value="MbhE"/>
    <property type="match status" value="1"/>
</dbReference>
<keyword evidence="6 8" id="KW-0472">Membrane</keyword>
<feature type="transmembrane region" description="Helical" evidence="8">
    <location>
        <begin position="287"/>
        <end position="307"/>
    </location>
</feature>
<accession>A0ABU2AY33</accession>
<keyword evidence="5 8" id="KW-1133">Transmembrane helix</keyword>
<feature type="transmembrane region" description="Helical" evidence="8">
    <location>
        <begin position="797"/>
        <end position="817"/>
    </location>
</feature>
<evidence type="ECO:0000256" key="4">
    <source>
        <dbReference type="ARBA" id="ARBA00022692"/>
    </source>
</evidence>
<feature type="transmembrane region" description="Helical" evidence="8">
    <location>
        <begin position="881"/>
        <end position="900"/>
    </location>
</feature>
<evidence type="ECO:0000313" key="14">
    <source>
        <dbReference type="Proteomes" id="UP001183794"/>
    </source>
</evidence>
<feature type="transmembrane region" description="Helical" evidence="8">
    <location>
        <begin position="540"/>
        <end position="561"/>
    </location>
</feature>